<accession>A0ABD6CC22</accession>
<dbReference type="CDD" id="cd07432">
    <property type="entry name" value="PHP_HisPPase"/>
    <property type="match status" value="1"/>
</dbReference>
<dbReference type="PANTHER" id="PTHR42924:SF3">
    <property type="entry name" value="POLYMERASE_HISTIDINOL PHOSPHATASE N-TERMINAL DOMAIN-CONTAINING PROTEIN"/>
    <property type="match status" value="1"/>
</dbReference>
<evidence type="ECO:0000313" key="3">
    <source>
        <dbReference type="Proteomes" id="UP001597119"/>
    </source>
</evidence>
<dbReference type="AlphaFoldDB" id="A0ABD6CC22"/>
<dbReference type="InterPro" id="IPR016195">
    <property type="entry name" value="Pol/histidinol_Pase-like"/>
</dbReference>
<dbReference type="Gene3D" id="3.20.20.140">
    <property type="entry name" value="Metal-dependent hydrolases"/>
    <property type="match status" value="1"/>
</dbReference>
<dbReference type="InterPro" id="IPR003141">
    <property type="entry name" value="Pol/His_phosphatase_N"/>
</dbReference>
<dbReference type="RefSeq" id="WP_247373846.1">
    <property type="nucleotide sequence ID" value="NZ_JALLGV010000001.1"/>
</dbReference>
<reference evidence="2 3" key="1">
    <citation type="journal article" date="2019" name="Int. J. Syst. Evol. Microbiol.">
        <title>The Global Catalogue of Microorganisms (GCM) 10K type strain sequencing project: providing services to taxonomists for standard genome sequencing and annotation.</title>
        <authorList>
            <consortium name="The Broad Institute Genomics Platform"/>
            <consortium name="The Broad Institute Genome Sequencing Center for Infectious Disease"/>
            <person name="Wu L."/>
            <person name="Ma J."/>
        </authorList>
    </citation>
    <scope>NUCLEOTIDE SEQUENCE [LARGE SCALE GENOMIC DNA]</scope>
    <source>
        <strain evidence="2 3">CGMCC 1.12125</strain>
    </source>
</reference>
<evidence type="ECO:0000259" key="1">
    <source>
        <dbReference type="SMART" id="SM00481"/>
    </source>
</evidence>
<dbReference type="Pfam" id="PF02811">
    <property type="entry name" value="PHP"/>
    <property type="match status" value="1"/>
</dbReference>
<dbReference type="NCBIfam" id="NF038032">
    <property type="entry name" value="CehA_McbA_metalo"/>
    <property type="match status" value="1"/>
</dbReference>
<sequence length="242" mass="25835">MPPLSLRIDPHVHSAASFDATASIDAILRRARAVGLDGVVVTDHDELDASLEAAERAAEFGLVGIPGVEVSTAVGHLLALGVERRPELGLPLAETVRQIRTQGGVAVVPHPFQRSRHGIRKSDLGDVDGIEVYNGLAMTGYRNRCARLFAAQCGYPMIGGSDAHTPDLIGRTHTQVLVDTPADRPADVSPSAVLDGIKAGATRIEGRRTPLSRYVRKHAWHAEYRTSMVLRAGVGALVARLV</sequence>
<dbReference type="InterPro" id="IPR004013">
    <property type="entry name" value="PHP_dom"/>
</dbReference>
<dbReference type="PANTHER" id="PTHR42924">
    <property type="entry name" value="EXONUCLEASE"/>
    <property type="match status" value="1"/>
</dbReference>
<dbReference type="SMART" id="SM00481">
    <property type="entry name" value="POLIIIAc"/>
    <property type="match status" value="1"/>
</dbReference>
<dbReference type="SUPFAM" id="SSF89550">
    <property type="entry name" value="PHP domain-like"/>
    <property type="match status" value="1"/>
</dbReference>
<name>A0ABD6CC22_9EURY</name>
<feature type="domain" description="Polymerase/histidinol phosphatase N-terminal" evidence="1">
    <location>
        <begin position="8"/>
        <end position="74"/>
    </location>
</feature>
<proteinExistence type="predicted"/>
<comment type="caution">
    <text evidence="2">The sequence shown here is derived from an EMBL/GenBank/DDBJ whole genome shotgun (WGS) entry which is preliminary data.</text>
</comment>
<protein>
    <submittedName>
        <fullName evidence="2">CehA/McbA family metallohydrolase</fullName>
    </submittedName>
</protein>
<evidence type="ECO:0000313" key="2">
    <source>
        <dbReference type="EMBL" id="MFD1587343.1"/>
    </source>
</evidence>
<dbReference type="Proteomes" id="UP001597119">
    <property type="component" value="Unassembled WGS sequence"/>
</dbReference>
<dbReference type="Pfam" id="PF13263">
    <property type="entry name" value="PHP_C"/>
    <property type="match status" value="1"/>
</dbReference>
<organism evidence="2 3">
    <name type="scientific">Halorientalis brevis</name>
    <dbReference type="NCBI Taxonomy" id="1126241"/>
    <lineage>
        <taxon>Archaea</taxon>
        <taxon>Methanobacteriati</taxon>
        <taxon>Methanobacteriota</taxon>
        <taxon>Stenosarchaea group</taxon>
        <taxon>Halobacteria</taxon>
        <taxon>Halobacteriales</taxon>
        <taxon>Haloarculaceae</taxon>
        <taxon>Halorientalis</taxon>
    </lineage>
</organism>
<dbReference type="EMBL" id="JBHUDJ010000003">
    <property type="protein sequence ID" value="MFD1587343.1"/>
    <property type="molecule type" value="Genomic_DNA"/>
</dbReference>
<gene>
    <name evidence="2" type="ORF">ACFR9U_10130</name>
</gene>
<keyword evidence="3" id="KW-1185">Reference proteome</keyword>
<dbReference type="InterPro" id="IPR052018">
    <property type="entry name" value="PHP_domain"/>
</dbReference>